<dbReference type="EMBL" id="KQ964552">
    <property type="protein sequence ID" value="KXN69006.1"/>
    <property type="molecule type" value="Genomic_DNA"/>
</dbReference>
<sequence>MSGFERFNIDSKFDYDISKYDKLIQNYKSNPYLYLNRRYDMYTKVFEFENTDFKLELMILKSPNGVFTLHIKDPSTEIQSLKFNEKLFKAPASKNANTLTKDDELLTLNVNGAEGLSVKIGITFKLIELTQELENDIKPIYSQLYDKNYLFMAQLASNRPIDNWTLTQPRIQDGDNQDLEEE</sequence>
<reference evidence="1 2" key="1">
    <citation type="journal article" date="2015" name="Genome Biol. Evol.">
        <title>Phylogenomic analyses indicate that early fungi evolved digesting cell walls of algal ancestors of land plants.</title>
        <authorList>
            <person name="Chang Y."/>
            <person name="Wang S."/>
            <person name="Sekimoto S."/>
            <person name="Aerts A.L."/>
            <person name="Choi C."/>
            <person name="Clum A."/>
            <person name="LaButti K.M."/>
            <person name="Lindquist E.A."/>
            <person name="Yee Ngan C."/>
            <person name="Ohm R.A."/>
            <person name="Salamov A.A."/>
            <person name="Grigoriev I.V."/>
            <person name="Spatafora J.W."/>
            <person name="Berbee M.L."/>
        </authorList>
    </citation>
    <scope>NUCLEOTIDE SEQUENCE [LARGE SCALE GENOMIC DNA]</scope>
    <source>
        <strain evidence="1 2">NRRL 28638</strain>
    </source>
</reference>
<gene>
    <name evidence="1" type="ORF">CONCODRAFT_8649</name>
</gene>
<evidence type="ECO:0000313" key="2">
    <source>
        <dbReference type="Proteomes" id="UP000070444"/>
    </source>
</evidence>
<keyword evidence="2" id="KW-1185">Reference proteome</keyword>
<accession>A0A137P1R8</accession>
<name>A0A137P1R8_CONC2</name>
<dbReference type="Proteomes" id="UP000070444">
    <property type="component" value="Unassembled WGS sequence"/>
</dbReference>
<evidence type="ECO:0000313" key="1">
    <source>
        <dbReference type="EMBL" id="KXN69006.1"/>
    </source>
</evidence>
<protein>
    <submittedName>
        <fullName evidence="1">Uncharacterized protein</fullName>
    </submittedName>
</protein>
<organism evidence="1 2">
    <name type="scientific">Conidiobolus coronatus (strain ATCC 28846 / CBS 209.66 / NRRL 28638)</name>
    <name type="common">Delacroixia coronata</name>
    <dbReference type="NCBI Taxonomy" id="796925"/>
    <lineage>
        <taxon>Eukaryota</taxon>
        <taxon>Fungi</taxon>
        <taxon>Fungi incertae sedis</taxon>
        <taxon>Zoopagomycota</taxon>
        <taxon>Entomophthoromycotina</taxon>
        <taxon>Entomophthoromycetes</taxon>
        <taxon>Entomophthorales</taxon>
        <taxon>Ancylistaceae</taxon>
        <taxon>Conidiobolus</taxon>
    </lineage>
</organism>
<dbReference type="AlphaFoldDB" id="A0A137P1R8"/>
<proteinExistence type="predicted"/>